<name>K5X512_PHACS</name>
<proteinExistence type="predicted"/>
<dbReference type="GeneID" id="18918946"/>
<dbReference type="KEGG" id="pco:PHACADRAFT_26488"/>
<dbReference type="HOGENOM" id="CLU_1855987_0_0_1"/>
<reference evidence="1 2" key="1">
    <citation type="journal article" date="2012" name="BMC Genomics">
        <title>Comparative genomics of the white-rot fungi, Phanerochaete carnosa and P. chrysosporium, to elucidate the genetic basis of the distinct wood types they colonize.</title>
        <authorList>
            <person name="Suzuki H."/>
            <person name="MacDonald J."/>
            <person name="Syed K."/>
            <person name="Salamov A."/>
            <person name="Hori C."/>
            <person name="Aerts A."/>
            <person name="Henrissat B."/>
            <person name="Wiebenga A."/>
            <person name="vanKuyk P.A."/>
            <person name="Barry K."/>
            <person name="Lindquist E."/>
            <person name="LaButti K."/>
            <person name="Lapidus A."/>
            <person name="Lucas S."/>
            <person name="Coutinho P."/>
            <person name="Gong Y."/>
            <person name="Samejima M."/>
            <person name="Mahadevan R."/>
            <person name="Abou-Zaid M."/>
            <person name="de Vries R.P."/>
            <person name="Igarashi K."/>
            <person name="Yadav J.S."/>
            <person name="Grigoriev I.V."/>
            <person name="Master E.R."/>
        </authorList>
    </citation>
    <scope>NUCLEOTIDE SEQUENCE [LARGE SCALE GENOMIC DNA]</scope>
    <source>
        <strain evidence="1 2">HHB-10118-sp</strain>
    </source>
</reference>
<dbReference type="EMBL" id="JH930470">
    <property type="protein sequence ID" value="EKM57927.1"/>
    <property type="molecule type" value="Genomic_DNA"/>
</dbReference>
<dbReference type="OrthoDB" id="3067660at2759"/>
<accession>K5X512</accession>
<sequence length="138" mass="15674">MEAKTRNLRIQQNTILAQPDIKTNPDSQHETSLLLNCISDLKRQRNDCNHKIFSAQYRIMGETKTHSDHMAELARDYHDKVQTDSEEPSFASLTLATCTATQAVDHRLSNDTSELLSDLLTYQDIASALNSLWQSTRP</sequence>
<gene>
    <name evidence="1" type="ORF">PHACADRAFT_26488</name>
</gene>
<evidence type="ECO:0000313" key="2">
    <source>
        <dbReference type="Proteomes" id="UP000008370"/>
    </source>
</evidence>
<keyword evidence="2" id="KW-1185">Reference proteome</keyword>
<dbReference type="Proteomes" id="UP000008370">
    <property type="component" value="Unassembled WGS sequence"/>
</dbReference>
<dbReference type="AlphaFoldDB" id="K5X512"/>
<dbReference type="RefSeq" id="XP_007392717.1">
    <property type="nucleotide sequence ID" value="XM_007392655.1"/>
</dbReference>
<organism evidence="1 2">
    <name type="scientific">Phanerochaete carnosa (strain HHB-10118-sp)</name>
    <name type="common">White-rot fungus</name>
    <name type="synonym">Peniophora carnosa</name>
    <dbReference type="NCBI Taxonomy" id="650164"/>
    <lineage>
        <taxon>Eukaryota</taxon>
        <taxon>Fungi</taxon>
        <taxon>Dikarya</taxon>
        <taxon>Basidiomycota</taxon>
        <taxon>Agaricomycotina</taxon>
        <taxon>Agaricomycetes</taxon>
        <taxon>Polyporales</taxon>
        <taxon>Phanerochaetaceae</taxon>
        <taxon>Phanerochaete</taxon>
    </lineage>
</organism>
<dbReference type="InParanoid" id="K5X512"/>
<protein>
    <submittedName>
        <fullName evidence="1">Uncharacterized protein</fullName>
    </submittedName>
</protein>
<evidence type="ECO:0000313" key="1">
    <source>
        <dbReference type="EMBL" id="EKM57927.1"/>
    </source>
</evidence>